<evidence type="ECO:0000313" key="3">
    <source>
        <dbReference type="Proteomes" id="UP000727407"/>
    </source>
</evidence>
<dbReference type="AlphaFoldDB" id="A0A8J4TH26"/>
<evidence type="ECO:0000313" key="2">
    <source>
        <dbReference type="EMBL" id="KAF5897671.1"/>
    </source>
</evidence>
<dbReference type="Proteomes" id="UP000727407">
    <property type="component" value="Unassembled WGS sequence"/>
</dbReference>
<comment type="caution">
    <text evidence="2">The sequence shown here is derived from an EMBL/GenBank/DDBJ whole genome shotgun (WGS) entry which is preliminary data.</text>
</comment>
<proteinExistence type="predicted"/>
<accession>A0A8J4TH26</accession>
<feature type="region of interest" description="Disordered" evidence="1">
    <location>
        <begin position="1"/>
        <end position="25"/>
    </location>
</feature>
<name>A0A8J4TH26_CLAMG</name>
<organism evidence="2 3">
    <name type="scientific">Clarias magur</name>
    <name type="common">Asian catfish</name>
    <name type="synonym">Macropteronotus magur</name>
    <dbReference type="NCBI Taxonomy" id="1594786"/>
    <lineage>
        <taxon>Eukaryota</taxon>
        <taxon>Metazoa</taxon>
        <taxon>Chordata</taxon>
        <taxon>Craniata</taxon>
        <taxon>Vertebrata</taxon>
        <taxon>Euteleostomi</taxon>
        <taxon>Actinopterygii</taxon>
        <taxon>Neopterygii</taxon>
        <taxon>Teleostei</taxon>
        <taxon>Ostariophysi</taxon>
        <taxon>Siluriformes</taxon>
        <taxon>Clariidae</taxon>
        <taxon>Clarias</taxon>
    </lineage>
</organism>
<keyword evidence="2" id="KW-0456">Lyase</keyword>
<feature type="non-terminal residue" evidence="2">
    <location>
        <position position="51"/>
    </location>
</feature>
<sequence length="51" mass="5666">KETPKSNHLGQRQDLAGLLGHSSTGQDRTYSLIHVNLFRNSKLSTTRTETA</sequence>
<gene>
    <name evidence="2" type="primary">pelA</name>
    <name evidence="2" type="ORF">DAT39_012606</name>
</gene>
<keyword evidence="3" id="KW-1185">Reference proteome</keyword>
<protein>
    <submittedName>
        <fullName evidence="2">Pectate lyase A</fullName>
    </submittedName>
</protein>
<dbReference type="EMBL" id="QNUK01000225">
    <property type="protein sequence ID" value="KAF5897671.1"/>
    <property type="molecule type" value="Genomic_DNA"/>
</dbReference>
<feature type="compositionally biased region" description="Polar residues" evidence="1">
    <location>
        <begin position="1"/>
        <end position="10"/>
    </location>
</feature>
<reference evidence="2" key="1">
    <citation type="submission" date="2020-07" db="EMBL/GenBank/DDBJ databases">
        <title>Clarias magur genome sequencing, assembly and annotation.</title>
        <authorList>
            <person name="Kushwaha B."/>
            <person name="Kumar R."/>
            <person name="Das P."/>
            <person name="Joshi C.G."/>
            <person name="Kumar D."/>
            <person name="Nagpure N.S."/>
            <person name="Pandey M."/>
            <person name="Agarwal S."/>
            <person name="Srivastava S."/>
            <person name="Singh M."/>
            <person name="Sahoo L."/>
            <person name="Jayasankar P."/>
            <person name="Meher P.K."/>
            <person name="Koringa P.G."/>
            <person name="Iquebal M.A."/>
            <person name="Das S.P."/>
            <person name="Bit A."/>
            <person name="Patnaik S."/>
            <person name="Patel N."/>
            <person name="Shah T.M."/>
            <person name="Hinsu A."/>
            <person name="Jena J.K."/>
        </authorList>
    </citation>
    <scope>NUCLEOTIDE SEQUENCE</scope>
    <source>
        <strain evidence="2">CIFAMagur01</strain>
        <tissue evidence="2">Testis</tissue>
    </source>
</reference>
<dbReference type="GO" id="GO:0016829">
    <property type="term" value="F:lyase activity"/>
    <property type="evidence" value="ECO:0007669"/>
    <property type="project" value="UniProtKB-KW"/>
</dbReference>
<evidence type="ECO:0000256" key="1">
    <source>
        <dbReference type="SAM" id="MobiDB-lite"/>
    </source>
</evidence>
<feature type="non-terminal residue" evidence="2">
    <location>
        <position position="1"/>
    </location>
</feature>